<feature type="compositionally biased region" description="Pro residues" evidence="1">
    <location>
        <begin position="30"/>
        <end position="41"/>
    </location>
</feature>
<evidence type="ECO:0000313" key="3">
    <source>
        <dbReference type="EMBL" id="NIZ70099.1"/>
    </source>
</evidence>
<evidence type="ECO:0000256" key="1">
    <source>
        <dbReference type="SAM" id="MobiDB-lite"/>
    </source>
</evidence>
<name>A0A968KV02_9SPIO</name>
<evidence type="ECO:0000313" key="4">
    <source>
        <dbReference type="Proteomes" id="UP000778951"/>
    </source>
</evidence>
<dbReference type="EMBL" id="JAATLM010000001">
    <property type="protein sequence ID" value="NIZ70099.1"/>
    <property type="molecule type" value="Genomic_DNA"/>
</dbReference>
<gene>
    <name evidence="3" type="ORF">HCT48_07750</name>
</gene>
<protein>
    <submittedName>
        <fullName evidence="3">Uncharacterized protein</fullName>
    </submittedName>
</protein>
<dbReference type="Proteomes" id="UP000778951">
    <property type="component" value="Unassembled WGS sequence"/>
</dbReference>
<sequence length="235" mass="27044">MNNKQCWLLLMLTALCISCKPAINPPTPENPLLPVPTPNPEGSPGNPTPSDFTLTIQRPFFPEDVLLIFKPNTKFYLRYLIIPKRVAQDFKENPQQYIPTIEGWSDTNAYGSFNYLDIPNSPGHFIFLDDALIHLDFTDVTHPTVSVAQQDGTLRLDRTPLLRGDEVLYDFTAWSVQNKDVADLNRLFPKLNIDAQEEFHLLFAVRTSVYPSRYIYFVRQINWDTFENITFVMGE</sequence>
<reference evidence="3" key="1">
    <citation type="submission" date="2020-03" db="EMBL/GenBank/DDBJ databases">
        <title>Spirochaetal bacteria isolated from arthropods constitute a novel genus Entomospira genus novum within the order Spirochaetales.</title>
        <authorList>
            <person name="Grana-Miraglia L."/>
            <person name="Sikutova S."/>
            <person name="Fingerle V."/>
            <person name="Sing A."/>
            <person name="Castillo-Ramirez S."/>
            <person name="Margos G."/>
            <person name="Rudolf I."/>
        </authorList>
    </citation>
    <scope>NUCLEOTIDE SEQUENCE</scope>
    <source>
        <strain evidence="3">BR149</strain>
    </source>
</reference>
<keyword evidence="2" id="KW-0732">Signal</keyword>
<organism evidence="3 4">
    <name type="scientific">Entomospira culicis</name>
    <dbReference type="NCBI Taxonomy" id="2719989"/>
    <lineage>
        <taxon>Bacteria</taxon>
        <taxon>Pseudomonadati</taxon>
        <taxon>Spirochaetota</taxon>
        <taxon>Spirochaetia</taxon>
        <taxon>Spirochaetales</taxon>
        <taxon>Spirochaetaceae</taxon>
        <taxon>Entomospira</taxon>
    </lineage>
</organism>
<proteinExistence type="predicted"/>
<accession>A0A968KV02</accession>
<dbReference type="AlphaFoldDB" id="A0A968KV02"/>
<feature type="region of interest" description="Disordered" evidence="1">
    <location>
        <begin position="30"/>
        <end position="49"/>
    </location>
</feature>
<comment type="caution">
    <text evidence="3">The sequence shown here is derived from an EMBL/GenBank/DDBJ whole genome shotgun (WGS) entry which is preliminary data.</text>
</comment>
<evidence type="ECO:0000256" key="2">
    <source>
        <dbReference type="SAM" id="SignalP"/>
    </source>
</evidence>
<feature type="chain" id="PRO_5038066109" evidence="2">
    <location>
        <begin position="23"/>
        <end position="235"/>
    </location>
</feature>
<dbReference type="RefSeq" id="WP_167696216.1">
    <property type="nucleotide sequence ID" value="NZ_CP118181.1"/>
</dbReference>
<keyword evidence="4" id="KW-1185">Reference proteome</keyword>
<feature type="signal peptide" evidence="2">
    <location>
        <begin position="1"/>
        <end position="22"/>
    </location>
</feature>